<evidence type="ECO:0000256" key="2">
    <source>
        <dbReference type="ARBA" id="ARBA00008520"/>
    </source>
</evidence>
<evidence type="ECO:0000256" key="1">
    <source>
        <dbReference type="ARBA" id="ARBA00004196"/>
    </source>
</evidence>
<keyword evidence="6" id="KW-1185">Reference proteome</keyword>
<comment type="subcellular location">
    <subcellularLocation>
        <location evidence="1">Cell envelope</location>
    </subcellularLocation>
</comment>
<evidence type="ECO:0000313" key="5">
    <source>
        <dbReference type="EMBL" id="OAA30747.1"/>
    </source>
</evidence>
<dbReference type="SUPFAM" id="SSF53850">
    <property type="entry name" value="Periplasmic binding protein-like II"/>
    <property type="match status" value="1"/>
</dbReference>
<dbReference type="Proteomes" id="UP000077339">
    <property type="component" value="Unassembled WGS sequence"/>
</dbReference>
<proteinExistence type="inferred from homology"/>
<keyword evidence="3" id="KW-0813">Transport</keyword>
<organism evidence="5 6">
    <name type="scientific">Kosmotoga arenicorallina S304</name>
    <dbReference type="NCBI Taxonomy" id="1453497"/>
    <lineage>
        <taxon>Bacteria</taxon>
        <taxon>Thermotogati</taxon>
        <taxon>Thermotogota</taxon>
        <taxon>Thermotogae</taxon>
        <taxon>Kosmotogales</taxon>
        <taxon>Kosmotogaceae</taxon>
        <taxon>Kosmotoga</taxon>
    </lineage>
</organism>
<sequence>MKKVLVFLFIILLVTVALSKVTITMWHAMSGSRLPAVEAIVNGFNATHPDIEVVAQFTGSYAETLTKAIAAYRAGDQPHIVQVYEVGLQTMLDSGAIVPVYELAGPDFDWGDVIGPILEYYSVNGKLYSMPFNSSTAILYYNKDIFEAAGLDPNKPPTTFNELYEYGKKIVESGAAPGGISFGWPAWVFEQMHAYHAQFYANNENGRAAKATEVYFNKDFGVDVMAEWMKWAQDKVLVYGGREYSANQAFLSGQVAMLIQSTSSVGSIESKANFNVGTTFLPRIEGYPRGNSVIGGATLWVMKGHSKEEYEAIWEFLQYVMKTEVTMQWHKSTGYFPATNSAVKALLDEGWFAQHPNHLTAFLQILSGTRVPEAQGVRLGNFVAIRDVVDSAIEEALQYNGTNYWKEAKKILDNAAEKANTILWEYTMIYGK</sequence>
<gene>
    <name evidence="5" type="ORF">AT15_10010</name>
</gene>
<dbReference type="STRING" id="1453497.AT15_10010"/>
<protein>
    <submittedName>
        <fullName evidence="5">ABC transporter substrate-binding protein</fullName>
    </submittedName>
</protein>
<dbReference type="AlphaFoldDB" id="A0A176K133"/>
<dbReference type="InterPro" id="IPR050490">
    <property type="entry name" value="Bact_solute-bd_prot1"/>
</dbReference>
<accession>A0A176K133</accession>
<dbReference type="InterPro" id="IPR006059">
    <property type="entry name" value="SBP"/>
</dbReference>
<dbReference type="Pfam" id="PF13416">
    <property type="entry name" value="SBP_bac_8"/>
    <property type="match status" value="1"/>
</dbReference>
<comment type="similarity">
    <text evidence="2">Belongs to the bacterial solute-binding protein 1 family.</text>
</comment>
<dbReference type="Gene3D" id="3.40.190.10">
    <property type="entry name" value="Periplasmic binding protein-like II"/>
    <property type="match status" value="2"/>
</dbReference>
<dbReference type="OrthoDB" id="9795467at2"/>
<reference evidence="5 6" key="1">
    <citation type="submission" date="2014-02" db="EMBL/GenBank/DDBJ databases">
        <title>Kosmotoga genome sequencing.</title>
        <authorList>
            <person name="Pollo S.M."/>
            <person name="Charchuk R."/>
            <person name="Nesbo C.L."/>
        </authorList>
    </citation>
    <scope>NUCLEOTIDE SEQUENCE [LARGE SCALE GENOMIC DNA]</scope>
    <source>
        <strain evidence="5 6">S304</strain>
    </source>
</reference>
<evidence type="ECO:0000256" key="4">
    <source>
        <dbReference type="ARBA" id="ARBA00022729"/>
    </source>
</evidence>
<name>A0A176K133_9BACT</name>
<dbReference type="PANTHER" id="PTHR43649">
    <property type="entry name" value="ARABINOSE-BINDING PROTEIN-RELATED"/>
    <property type="match status" value="1"/>
</dbReference>
<dbReference type="PATRIC" id="fig|1453497.3.peg.1982"/>
<evidence type="ECO:0000313" key="6">
    <source>
        <dbReference type="Proteomes" id="UP000077339"/>
    </source>
</evidence>
<dbReference type="PANTHER" id="PTHR43649:SF31">
    <property type="entry name" value="SN-GLYCEROL-3-PHOSPHATE-BINDING PERIPLASMIC PROTEIN UGPB"/>
    <property type="match status" value="1"/>
</dbReference>
<dbReference type="EMBL" id="JFHK01000007">
    <property type="protein sequence ID" value="OAA30747.1"/>
    <property type="molecule type" value="Genomic_DNA"/>
</dbReference>
<evidence type="ECO:0000256" key="3">
    <source>
        <dbReference type="ARBA" id="ARBA00022448"/>
    </source>
</evidence>
<keyword evidence="4" id="KW-0732">Signal</keyword>
<dbReference type="CDD" id="cd14748">
    <property type="entry name" value="PBP2_UgpB"/>
    <property type="match status" value="1"/>
</dbReference>
<dbReference type="RefSeq" id="WP_068347393.1">
    <property type="nucleotide sequence ID" value="NZ_JFHK01000007.1"/>
</dbReference>
<dbReference type="GO" id="GO:0030313">
    <property type="term" value="C:cell envelope"/>
    <property type="evidence" value="ECO:0007669"/>
    <property type="project" value="UniProtKB-SubCell"/>
</dbReference>
<comment type="caution">
    <text evidence="5">The sequence shown here is derived from an EMBL/GenBank/DDBJ whole genome shotgun (WGS) entry which is preliminary data.</text>
</comment>